<feature type="domain" description="Activator of Hsp90 ATPase homologue 1/2-like C-terminal" evidence="2">
    <location>
        <begin position="11"/>
        <end position="129"/>
    </location>
</feature>
<dbReference type="InterPro" id="IPR023393">
    <property type="entry name" value="START-like_dom_sf"/>
</dbReference>
<keyword evidence="4" id="KW-1185">Reference proteome</keyword>
<dbReference type="Proteomes" id="UP000236893">
    <property type="component" value="Unassembled WGS sequence"/>
</dbReference>
<evidence type="ECO:0000256" key="1">
    <source>
        <dbReference type="ARBA" id="ARBA00006817"/>
    </source>
</evidence>
<protein>
    <submittedName>
        <fullName evidence="3">ATPase</fullName>
    </submittedName>
</protein>
<organism evidence="3 4">
    <name type="scientific">Solitalea longa</name>
    <dbReference type="NCBI Taxonomy" id="2079460"/>
    <lineage>
        <taxon>Bacteria</taxon>
        <taxon>Pseudomonadati</taxon>
        <taxon>Bacteroidota</taxon>
        <taxon>Sphingobacteriia</taxon>
        <taxon>Sphingobacteriales</taxon>
        <taxon>Sphingobacteriaceae</taxon>
        <taxon>Solitalea</taxon>
    </lineage>
</organism>
<dbReference type="AlphaFoldDB" id="A0A2S4ZXQ6"/>
<dbReference type="InterPro" id="IPR013538">
    <property type="entry name" value="ASHA1/2-like_C"/>
</dbReference>
<evidence type="ECO:0000259" key="2">
    <source>
        <dbReference type="Pfam" id="PF08327"/>
    </source>
</evidence>
<sequence>MNKVSYKTEINAPTEKVWSVLWEDKTYRDWSGVFHPENHIVSDWEVGGRILFVDNKGNGAFAQIIENTPNEFMSFKHLGWVGDWKELPLDYEVTINGKVMRWTEVTESYLLHEKNGITTLTVEMVGPKSDWEEYGNVVYPKALQRVKDLAEMN</sequence>
<evidence type="ECO:0000313" key="3">
    <source>
        <dbReference type="EMBL" id="POY34777.1"/>
    </source>
</evidence>
<comment type="caution">
    <text evidence="3">The sequence shown here is derived from an EMBL/GenBank/DDBJ whole genome shotgun (WGS) entry which is preliminary data.</text>
</comment>
<dbReference type="Pfam" id="PF08327">
    <property type="entry name" value="AHSA1"/>
    <property type="match status" value="1"/>
</dbReference>
<evidence type="ECO:0000313" key="4">
    <source>
        <dbReference type="Proteomes" id="UP000236893"/>
    </source>
</evidence>
<proteinExistence type="inferred from homology"/>
<reference evidence="3 4" key="1">
    <citation type="submission" date="2018-01" db="EMBL/GenBank/DDBJ databases">
        <authorList>
            <person name="Gaut B.S."/>
            <person name="Morton B.R."/>
            <person name="Clegg M.T."/>
            <person name="Duvall M.R."/>
        </authorList>
    </citation>
    <scope>NUCLEOTIDE SEQUENCE [LARGE SCALE GENOMIC DNA]</scope>
    <source>
        <strain evidence="3 4">HR-AV</strain>
    </source>
</reference>
<comment type="similarity">
    <text evidence="1">Belongs to the AHA1 family.</text>
</comment>
<gene>
    <name evidence="3" type="ORF">C3K47_18765</name>
</gene>
<dbReference type="RefSeq" id="WP_103790704.1">
    <property type="nucleotide sequence ID" value="NZ_PQVF01000019.1"/>
</dbReference>
<dbReference type="EMBL" id="PQVF01000019">
    <property type="protein sequence ID" value="POY34777.1"/>
    <property type="molecule type" value="Genomic_DNA"/>
</dbReference>
<dbReference type="SUPFAM" id="SSF55961">
    <property type="entry name" value="Bet v1-like"/>
    <property type="match status" value="1"/>
</dbReference>
<dbReference type="OrthoDB" id="384974at2"/>
<accession>A0A2S4ZXQ6</accession>
<name>A0A2S4ZXQ6_9SPHI</name>
<dbReference type="Gene3D" id="3.30.530.20">
    <property type="match status" value="1"/>
</dbReference>